<dbReference type="InterPro" id="IPR044068">
    <property type="entry name" value="CB"/>
</dbReference>
<proteinExistence type="inferred from homology"/>
<sequence>MAHITENQTTKGTRYTVRWRSAPDKFRKRSFYVKREAERFRDKVEREQADGHSTEPFAVRGKKFREVAERMLEAERPRLKQKTIDAYEAAFRSHVYPEFGSRQINTITSADLDAFNAMMRAKPKANGQPRSETSVLGANKAVARVLTYAYKHRLIAFNPCVAVARPKADTQEARFLSVEEVMRISDEFAAQPPYDLLVRLAAFSGLRIGEVAALRIRDIDLRAGEIQVRLNKTHTSQGYQTGTPKRRAGKRDVPILDETLLSDLSAHLRAHPYRADLVASLWPGEAVTNKVYAHLRKRDYSAHRAAFSAHIAAATTPPSSAPSDRRLVVVGQHGQLDLEFTPIEGVLETLVVLDRTVHHRDQRLRLIGAPRFGHA</sequence>
<dbReference type="InterPro" id="IPR004107">
    <property type="entry name" value="Integrase_SAM-like_N"/>
</dbReference>
<dbReference type="PROSITE" id="PS51898">
    <property type="entry name" value="TYR_RECOMBINASE"/>
    <property type="match status" value="1"/>
</dbReference>
<dbReference type="SUPFAM" id="SSF56349">
    <property type="entry name" value="DNA breaking-rejoining enzymes"/>
    <property type="match status" value="1"/>
</dbReference>
<name>A0A9X1LU44_9MICO</name>
<keyword evidence="9" id="KW-1185">Reference proteome</keyword>
<evidence type="ECO:0000256" key="2">
    <source>
        <dbReference type="ARBA" id="ARBA00022908"/>
    </source>
</evidence>
<dbReference type="InterPro" id="IPR013762">
    <property type="entry name" value="Integrase-like_cat_sf"/>
</dbReference>
<evidence type="ECO:0000256" key="1">
    <source>
        <dbReference type="ARBA" id="ARBA00008857"/>
    </source>
</evidence>
<comment type="caution">
    <text evidence="8">The sequence shown here is derived from an EMBL/GenBank/DDBJ whole genome shotgun (WGS) entry which is preliminary data.</text>
</comment>
<dbReference type="InterPro" id="IPR002104">
    <property type="entry name" value="Integrase_catalytic"/>
</dbReference>
<evidence type="ECO:0000259" key="7">
    <source>
        <dbReference type="PROSITE" id="PS51900"/>
    </source>
</evidence>
<gene>
    <name evidence="8" type="ORF">KEC57_06570</name>
</gene>
<dbReference type="Proteomes" id="UP001139354">
    <property type="component" value="Unassembled WGS sequence"/>
</dbReference>
<organism evidence="8 9">
    <name type="scientific">Microbacterium allomyrinae</name>
    <dbReference type="NCBI Taxonomy" id="2830666"/>
    <lineage>
        <taxon>Bacteria</taxon>
        <taxon>Bacillati</taxon>
        <taxon>Actinomycetota</taxon>
        <taxon>Actinomycetes</taxon>
        <taxon>Micrococcales</taxon>
        <taxon>Microbacteriaceae</taxon>
        <taxon>Microbacterium</taxon>
    </lineage>
</organism>
<dbReference type="Gene3D" id="1.10.150.130">
    <property type="match status" value="1"/>
</dbReference>
<accession>A0A9X1LU44</accession>
<dbReference type="GO" id="GO:0015074">
    <property type="term" value="P:DNA integration"/>
    <property type="evidence" value="ECO:0007669"/>
    <property type="project" value="UniProtKB-KW"/>
</dbReference>
<dbReference type="PANTHER" id="PTHR30349">
    <property type="entry name" value="PHAGE INTEGRASE-RELATED"/>
    <property type="match status" value="1"/>
</dbReference>
<evidence type="ECO:0000256" key="3">
    <source>
        <dbReference type="ARBA" id="ARBA00023125"/>
    </source>
</evidence>
<evidence type="ECO:0000256" key="5">
    <source>
        <dbReference type="PROSITE-ProRule" id="PRU01248"/>
    </source>
</evidence>
<keyword evidence="3 5" id="KW-0238">DNA-binding</keyword>
<dbReference type="InterPro" id="IPR050090">
    <property type="entry name" value="Tyrosine_recombinase_XerCD"/>
</dbReference>
<comment type="similarity">
    <text evidence="1">Belongs to the 'phage' integrase family.</text>
</comment>
<evidence type="ECO:0000256" key="4">
    <source>
        <dbReference type="ARBA" id="ARBA00023172"/>
    </source>
</evidence>
<evidence type="ECO:0000259" key="6">
    <source>
        <dbReference type="PROSITE" id="PS51898"/>
    </source>
</evidence>
<evidence type="ECO:0000313" key="8">
    <source>
        <dbReference type="EMBL" id="MCC2031847.1"/>
    </source>
</evidence>
<dbReference type="RefSeq" id="WP_229383779.1">
    <property type="nucleotide sequence ID" value="NZ_JAGTTN010000002.1"/>
</dbReference>
<dbReference type="AlphaFoldDB" id="A0A9X1LU44"/>
<dbReference type="InterPro" id="IPR010998">
    <property type="entry name" value="Integrase_recombinase_N"/>
</dbReference>
<dbReference type="PANTHER" id="PTHR30349:SF64">
    <property type="entry name" value="PROPHAGE INTEGRASE INTD-RELATED"/>
    <property type="match status" value="1"/>
</dbReference>
<dbReference type="InterPro" id="IPR011010">
    <property type="entry name" value="DNA_brk_join_enz"/>
</dbReference>
<dbReference type="PROSITE" id="PS51900">
    <property type="entry name" value="CB"/>
    <property type="match status" value="1"/>
</dbReference>
<dbReference type="Gene3D" id="1.10.443.10">
    <property type="entry name" value="Intergrase catalytic core"/>
    <property type="match status" value="1"/>
</dbReference>
<dbReference type="GO" id="GO:0003677">
    <property type="term" value="F:DNA binding"/>
    <property type="evidence" value="ECO:0007669"/>
    <property type="project" value="UniProtKB-UniRule"/>
</dbReference>
<keyword evidence="4" id="KW-0233">DNA recombination</keyword>
<protein>
    <submittedName>
        <fullName evidence="8">Tyrosine-type recombinase/integrase family protein</fullName>
    </submittedName>
</protein>
<dbReference type="Pfam" id="PF14659">
    <property type="entry name" value="Phage_int_SAM_3"/>
    <property type="match status" value="1"/>
</dbReference>
<dbReference type="GO" id="GO:0006310">
    <property type="term" value="P:DNA recombination"/>
    <property type="evidence" value="ECO:0007669"/>
    <property type="project" value="UniProtKB-KW"/>
</dbReference>
<evidence type="ECO:0000313" key="9">
    <source>
        <dbReference type="Proteomes" id="UP001139354"/>
    </source>
</evidence>
<reference evidence="8" key="1">
    <citation type="submission" date="2021-04" db="EMBL/GenBank/DDBJ databases">
        <title>Microbacterium tenobrionis sp. nov. and Microbacterium allomyrinae sp. nov., isolated from larvae of Tenobrio molitor and Allomyrina dichotoma, respectively.</title>
        <authorList>
            <person name="Lee S.D."/>
        </authorList>
    </citation>
    <scope>NUCLEOTIDE SEQUENCE</scope>
    <source>
        <strain evidence="8">BWT-G7</strain>
    </source>
</reference>
<keyword evidence="2" id="KW-0229">DNA integration</keyword>
<feature type="domain" description="Core-binding (CB)" evidence="7">
    <location>
        <begin position="62"/>
        <end position="150"/>
    </location>
</feature>
<dbReference type="EMBL" id="JAGTTN010000002">
    <property type="protein sequence ID" value="MCC2031847.1"/>
    <property type="molecule type" value="Genomic_DNA"/>
</dbReference>
<feature type="domain" description="Tyr recombinase" evidence="6">
    <location>
        <begin position="171"/>
        <end position="375"/>
    </location>
</feature>